<reference evidence="4 5" key="1">
    <citation type="submission" date="2018-05" db="EMBL/GenBank/DDBJ databases">
        <title>Genomic Encyclopedia of Type Strains, Phase IV (KMG-IV): sequencing the most valuable type-strain genomes for metagenomic binning, comparative biology and taxonomic classification.</title>
        <authorList>
            <person name="Goeker M."/>
        </authorList>
    </citation>
    <scope>NUCLEOTIDE SEQUENCE [LARGE SCALE GENOMIC DNA]</scope>
    <source>
        <strain evidence="4 5">DSM 22440</strain>
    </source>
</reference>
<dbReference type="InterPro" id="IPR029348">
    <property type="entry name" value="NTF-like"/>
</dbReference>
<evidence type="ECO:0000259" key="2">
    <source>
        <dbReference type="Pfam" id="PF18576"/>
    </source>
</evidence>
<evidence type="ECO:0000259" key="3">
    <source>
        <dbReference type="Pfam" id="PF22339"/>
    </source>
</evidence>
<dbReference type="Pfam" id="PF14540">
    <property type="entry name" value="NTF-like"/>
    <property type="match status" value="1"/>
</dbReference>
<gene>
    <name evidence="4" type="ORF">DES38_1111</name>
</gene>
<dbReference type="InterPro" id="IPR054515">
    <property type="entry name" value="YgxA-like_substrate-bd"/>
</dbReference>
<evidence type="ECO:0000313" key="5">
    <source>
        <dbReference type="Proteomes" id="UP000247922"/>
    </source>
</evidence>
<sequence length="291" mass="34163">MEDLLRPIYQERASDPRTLGVLRVEKHLTSSPVTDNFDTILLIVVTEQASEWSVKHYEFESGTAALHSVTAEKLREWIEFSGYRRMFQWVSQGQILFDRNEYLYNLKEEVNMFPKEQRELKMAMEFAKGARSYKEAVELYDTSNLLDSYNKIIRSLHALARLTILEQGYHPELMVWEQVKRIDPAIHKLYQELITSDEQLNERIELMMLAIDFTLGNKVDVAIKHLQSVLKEKNEPWAFGELKQHPALAPYALDLGMMVHYLVDKNRLKVKRMKTKGEGVYHRLYQLTDQP</sequence>
<dbReference type="GO" id="GO:0016740">
    <property type="term" value="F:transferase activity"/>
    <property type="evidence" value="ECO:0007669"/>
    <property type="project" value="UniProtKB-KW"/>
</dbReference>
<keyword evidence="4" id="KW-0808">Transferase</keyword>
<dbReference type="Gene3D" id="3.30.460.10">
    <property type="entry name" value="Beta Polymerase, domain 2"/>
    <property type="match status" value="1"/>
</dbReference>
<proteinExistence type="predicted"/>
<dbReference type="Proteomes" id="UP000247922">
    <property type="component" value="Unassembled WGS sequence"/>
</dbReference>
<dbReference type="RefSeq" id="WP_110251784.1">
    <property type="nucleotide sequence ID" value="NZ_QJJR01000011.1"/>
</dbReference>
<feature type="domain" description="Nucleotidyltransferase-like" evidence="1">
    <location>
        <begin position="1"/>
        <end position="118"/>
    </location>
</feature>
<dbReference type="InterPro" id="IPR041143">
    <property type="entry name" value="YgxA_HTH"/>
</dbReference>
<feature type="domain" description="YgxA-like helix-turn-helix" evidence="2">
    <location>
        <begin position="224"/>
        <end position="286"/>
    </location>
</feature>
<dbReference type="Pfam" id="PF22339">
    <property type="entry name" value="YgxA-like_sub_bind"/>
    <property type="match status" value="1"/>
</dbReference>
<dbReference type="AlphaFoldDB" id="A0A2V3W3T7"/>
<organism evidence="4 5">
    <name type="scientific">Streptohalobacillus salinus</name>
    <dbReference type="NCBI Taxonomy" id="621096"/>
    <lineage>
        <taxon>Bacteria</taxon>
        <taxon>Bacillati</taxon>
        <taxon>Bacillota</taxon>
        <taxon>Bacilli</taxon>
        <taxon>Bacillales</taxon>
        <taxon>Bacillaceae</taxon>
        <taxon>Streptohalobacillus</taxon>
    </lineage>
</organism>
<dbReference type="Pfam" id="PF18576">
    <property type="entry name" value="HTH_52"/>
    <property type="match status" value="1"/>
</dbReference>
<protein>
    <submittedName>
        <fullName evidence="4">Nucleotidyltransferase-like protein</fullName>
    </submittedName>
</protein>
<dbReference type="Gene3D" id="1.10.10.10">
    <property type="entry name" value="Winged helix-like DNA-binding domain superfamily/Winged helix DNA-binding domain"/>
    <property type="match status" value="1"/>
</dbReference>
<accession>A0A2V3W3T7</accession>
<keyword evidence="5" id="KW-1185">Reference proteome</keyword>
<evidence type="ECO:0000313" key="4">
    <source>
        <dbReference type="EMBL" id="PXW88957.1"/>
    </source>
</evidence>
<dbReference type="InterPro" id="IPR043519">
    <property type="entry name" value="NT_sf"/>
</dbReference>
<dbReference type="Gene3D" id="1.20.120.330">
    <property type="entry name" value="Nucleotidyltransferases domain 2"/>
    <property type="match status" value="1"/>
</dbReference>
<feature type="domain" description="YgxA-like substrate binding" evidence="3">
    <location>
        <begin position="120"/>
        <end position="217"/>
    </location>
</feature>
<comment type="caution">
    <text evidence="4">The sequence shown here is derived from an EMBL/GenBank/DDBJ whole genome shotgun (WGS) entry which is preliminary data.</text>
</comment>
<dbReference type="OrthoDB" id="2350973at2"/>
<dbReference type="EMBL" id="QJJR01000011">
    <property type="protein sequence ID" value="PXW88957.1"/>
    <property type="molecule type" value="Genomic_DNA"/>
</dbReference>
<dbReference type="InterPro" id="IPR036388">
    <property type="entry name" value="WH-like_DNA-bd_sf"/>
</dbReference>
<evidence type="ECO:0000259" key="1">
    <source>
        <dbReference type="Pfam" id="PF14540"/>
    </source>
</evidence>
<name>A0A2V3W3T7_9BACI</name>